<feature type="active site" description="For ring-opening step" evidence="4">
    <location>
        <position position="143"/>
    </location>
</feature>
<comment type="pathway">
    <text evidence="4">Amino-sugar metabolism; N-acetylneuraminate degradation; D-fructose 6-phosphate from N-acetylneuraminate: step 5/5.</text>
</comment>
<keyword evidence="3 4" id="KW-0119">Carbohydrate metabolism</keyword>
<dbReference type="SUPFAM" id="SSF100950">
    <property type="entry name" value="NagB/RpiA/CoA transferase-like"/>
    <property type="match status" value="1"/>
</dbReference>
<dbReference type="InterPro" id="IPR037171">
    <property type="entry name" value="NagB/RpiA_transferase-like"/>
</dbReference>
<accession>A0A9D1NNE9</accession>
<dbReference type="HAMAP" id="MF_01241">
    <property type="entry name" value="GlcN6P_deamin"/>
    <property type="match status" value="1"/>
</dbReference>
<dbReference type="EC" id="3.5.99.6" evidence="4"/>
<dbReference type="InterPro" id="IPR018321">
    <property type="entry name" value="Glucosamine6P_isomerase_CS"/>
</dbReference>
<evidence type="ECO:0000256" key="1">
    <source>
        <dbReference type="ARBA" id="ARBA00000644"/>
    </source>
</evidence>
<dbReference type="EMBL" id="DVOR01000135">
    <property type="protein sequence ID" value="HIV09306.1"/>
    <property type="molecule type" value="Genomic_DNA"/>
</dbReference>
<evidence type="ECO:0000256" key="2">
    <source>
        <dbReference type="ARBA" id="ARBA00022801"/>
    </source>
</evidence>
<name>A0A9D1NNE9_9BACT</name>
<reference evidence="6" key="1">
    <citation type="submission" date="2020-10" db="EMBL/GenBank/DDBJ databases">
        <authorList>
            <person name="Gilroy R."/>
        </authorList>
    </citation>
    <scope>NUCLEOTIDE SEQUENCE</scope>
    <source>
        <strain evidence="6">35461</strain>
    </source>
</reference>
<comment type="function">
    <text evidence="4">Catalyzes the reversible isomerization-deamination of glucosamine 6-phosphate (GlcN6P) to form fructose 6-phosphate (Fru6P) and ammonium ion.</text>
</comment>
<feature type="active site" description="Proton acceptor; for ring-opening step" evidence="4">
    <location>
        <position position="138"/>
    </location>
</feature>
<reference evidence="6" key="2">
    <citation type="journal article" date="2021" name="PeerJ">
        <title>Extensive microbial diversity within the chicken gut microbiome revealed by metagenomics and culture.</title>
        <authorList>
            <person name="Gilroy R."/>
            <person name="Ravi A."/>
            <person name="Getino M."/>
            <person name="Pursley I."/>
            <person name="Horton D.L."/>
            <person name="Alikhan N.F."/>
            <person name="Baker D."/>
            <person name="Gharbi K."/>
            <person name="Hall N."/>
            <person name="Watson M."/>
            <person name="Adriaenssens E.M."/>
            <person name="Foster-Nyarko E."/>
            <person name="Jarju S."/>
            <person name="Secka A."/>
            <person name="Antonio M."/>
            <person name="Oren A."/>
            <person name="Chaudhuri R.R."/>
            <person name="La Ragione R."/>
            <person name="Hildebrand F."/>
            <person name="Pallen M.J."/>
        </authorList>
    </citation>
    <scope>NUCLEOTIDE SEQUENCE</scope>
    <source>
        <strain evidence="6">35461</strain>
    </source>
</reference>
<comment type="caution">
    <text evidence="6">The sequence shown here is derived from an EMBL/GenBank/DDBJ whole genome shotgun (WGS) entry which is preliminary data.</text>
</comment>
<gene>
    <name evidence="4 6" type="primary">nagB</name>
    <name evidence="6" type="ORF">IAC79_04250</name>
</gene>
<dbReference type="GO" id="GO:0042802">
    <property type="term" value="F:identical protein binding"/>
    <property type="evidence" value="ECO:0007669"/>
    <property type="project" value="TreeGrafter"/>
</dbReference>
<organism evidence="6 7">
    <name type="scientific">Candidatus Spyradenecus faecavium</name>
    <dbReference type="NCBI Taxonomy" id="2840947"/>
    <lineage>
        <taxon>Bacteria</taxon>
        <taxon>Pseudomonadati</taxon>
        <taxon>Lentisphaerota</taxon>
        <taxon>Lentisphaeria</taxon>
        <taxon>Lentisphaerales</taxon>
        <taxon>Lentisphaeraceae</taxon>
        <taxon>Lentisphaeraceae incertae sedis</taxon>
        <taxon>Candidatus Spyradenecus</taxon>
    </lineage>
</organism>
<protein>
    <recommendedName>
        <fullName evidence="4">Glucosamine-6-phosphate deaminase</fullName>
        <ecNumber evidence="4">3.5.99.6</ecNumber>
    </recommendedName>
    <alternativeName>
        <fullName evidence="4">GlcN6P deaminase</fullName>
        <shortName evidence="4">GNPDA</shortName>
    </alternativeName>
    <alternativeName>
        <fullName evidence="4">Glucosamine-6-phosphate isomerase</fullName>
    </alternativeName>
</protein>
<evidence type="ECO:0000313" key="7">
    <source>
        <dbReference type="Proteomes" id="UP000886845"/>
    </source>
</evidence>
<dbReference type="GO" id="GO:0019262">
    <property type="term" value="P:N-acetylneuraminate catabolic process"/>
    <property type="evidence" value="ECO:0007669"/>
    <property type="project" value="UniProtKB-UniRule"/>
</dbReference>
<dbReference type="GO" id="GO:0004342">
    <property type="term" value="F:glucosamine-6-phosphate deaminase activity"/>
    <property type="evidence" value="ECO:0007669"/>
    <property type="project" value="UniProtKB-UniRule"/>
</dbReference>
<dbReference type="PANTHER" id="PTHR11280">
    <property type="entry name" value="GLUCOSAMINE-6-PHOSPHATE ISOMERASE"/>
    <property type="match status" value="1"/>
</dbReference>
<dbReference type="Proteomes" id="UP000886845">
    <property type="component" value="Unassembled WGS sequence"/>
</dbReference>
<dbReference type="NCBIfam" id="NF001684">
    <property type="entry name" value="PRK00443.1-4"/>
    <property type="match status" value="1"/>
</dbReference>
<feature type="domain" description="Glucosamine/galactosamine-6-phosphate isomerase" evidence="5">
    <location>
        <begin position="22"/>
        <end position="229"/>
    </location>
</feature>
<sequence length="261" mass="28439">MKVAIVQNPEEGSRLAASIFIDQVKQNPKTVLGLATGSTPVKMYKLLADACKAGTVSFKECQSFNLDEYLGLAPEHDQSYHYFMKTQLFDHIDIDQAKTHVPDGLAKDIGKSCRAYEEAIKAAGGVDIQLLGIGSDGHIAFNEPGCSLACRTHSQVLTQQTIRDNARLFFHDKIEEVPTQAVTMGIGTIMEARKVVLLAFGKGKQDAVAGLVEGPVTAMCPCSALQYHNDCIVICDEEAAGKLRNKDYYKYIFSQTGTSNV</sequence>
<dbReference type="GO" id="GO:0005737">
    <property type="term" value="C:cytoplasm"/>
    <property type="evidence" value="ECO:0007669"/>
    <property type="project" value="TreeGrafter"/>
</dbReference>
<evidence type="ECO:0000256" key="4">
    <source>
        <dbReference type="HAMAP-Rule" id="MF_01241"/>
    </source>
</evidence>
<dbReference type="PANTHER" id="PTHR11280:SF5">
    <property type="entry name" value="GLUCOSAMINE-6-PHOSPHATE ISOMERASE"/>
    <property type="match status" value="1"/>
</dbReference>
<feature type="active site" description="Proton acceptor; for enolization step" evidence="4">
    <location>
        <position position="67"/>
    </location>
</feature>
<dbReference type="Pfam" id="PF01182">
    <property type="entry name" value="Glucosamine_iso"/>
    <property type="match status" value="1"/>
</dbReference>
<dbReference type="GO" id="GO:0006046">
    <property type="term" value="P:N-acetylglucosamine catabolic process"/>
    <property type="evidence" value="ECO:0007669"/>
    <property type="project" value="UniProtKB-UniRule"/>
</dbReference>
<dbReference type="InterPro" id="IPR006148">
    <property type="entry name" value="Glc/Gal-6P_isomerase"/>
</dbReference>
<dbReference type="CDD" id="cd01399">
    <property type="entry name" value="GlcN6P_deaminase"/>
    <property type="match status" value="1"/>
</dbReference>
<comment type="similarity">
    <text evidence="4">Belongs to the glucosamine/galactosamine-6-phosphate isomerase family. NagB subfamily.</text>
</comment>
<comment type="catalytic activity">
    <reaction evidence="1 4">
        <text>alpha-D-glucosamine 6-phosphate + H2O = beta-D-fructose 6-phosphate + NH4(+)</text>
        <dbReference type="Rhea" id="RHEA:12172"/>
        <dbReference type="ChEBI" id="CHEBI:15377"/>
        <dbReference type="ChEBI" id="CHEBI:28938"/>
        <dbReference type="ChEBI" id="CHEBI:57634"/>
        <dbReference type="ChEBI" id="CHEBI:75989"/>
        <dbReference type="EC" id="3.5.99.6"/>
    </reaction>
</comment>
<dbReference type="InterPro" id="IPR004547">
    <property type="entry name" value="Glucosamine6P_isomerase"/>
</dbReference>
<evidence type="ECO:0000256" key="3">
    <source>
        <dbReference type="ARBA" id="ARBA00023277"/>
    </source>
</evidence>
<comment type="caution">
    <text evidence="4">Lacks conserved residue(s) required for the propagation of feature annotation.</text>
</comment>
<dbReference type="GO" id="GO:0006043">
    <property type="term" value="P:glucosamine catabolic process"/>
    <property type="evidence" value="ECO:0007669"/>
    <property type="project" value="TreeGrafter"/>
</dbReference>
<dbReference type="PROSITE" id="PS01161">
    <property type="entry name" value="GLC_GALNAC_ISOMERASE"/>
    <property type="match status" value="1"/>
</dbReference>
<proteinExistence type="inferred from homology"/>
<feature type="active site" description="For ring-opening step" evidence="4">
    <location>
        <position position="136"/>
    </location>
</feature>
<dbReference type="AlphaFoldDB" id="A0A9D1NNE9"/>
<evidence type="ECO:0000313" key="6">
    <source>
        <dbReference type="EMBL" id="HIV09306.1"/>
    </source>
</evidence>
<dbReference type="FunFam" id="3.40.50.1360:FF:000003">
    <property type="entry name" value="Glucosamine-6-phosphate deaminase"/>
    <property type="match status" value="1"/>
</dbReference>
<dbReference type="GO" id="GO:0005975">
    <property type="term" value="P:carbohydrate metabolic process"/>
    <property type="evidence" value="ECO:0007669"/>
    <property type="project" value="InterPro"/>
</dbReference>
<dbReference type="NCBIfam" id="TIGR00502">
    <property type="entry name" value="nagB"/>
    <property type="match status" value="1"/>
</dbReference>
<dbReference type="Gene3D" id="3.40.50.1360">
    <property type="match status" value="1"/>
</dbReference>
<keyword evidence="2 4" id="KW-0378">Hydrolase</keyword>
<evidence type="ECO:0000259" key="5">
    <source>
        <dbReference type="Pfam" id="PF01182"/>
    </source>
</evidence>